<dbReference type="OrthoDB" id="275177at2759"/>
<evidence type="ECO:0000256" key="1">
    <source>
        <dbReference type="ARBA" id="ARBA00004875"/>
    </source>
</evidence>
<dbReference type="PANTHER" id="PTHR43442:SF3">
    <property type="entry name" value="GLUCONOKINASE-RELATED"/>
    <property type="match status" value="1"/>
</dbReference>
<evidence type="ECO:0000256" key="5">
    <source>
        <dbReference type="ARBA" id="ARBA00022741"/>
    </source>
</evidence>
<keyword evidence="6 9" id="KW-0418">Kinase</keyword>
<dbReference type="InterPro" id="IPR027417">
    <property type="entry name" value="P-loop_NTPase"/>
</dbReference>
<dbReference type="GO" id="GO:0046316">
    <property type="term" value="F:gluconokinase activity"/>
    <property type="evidence" value="ECO:0007669"/>
    <property type="project" value="UniProtKB-EC"/>
</dbReference>
<evidence type="ECO:0000256" key="3">
    <source>
        <dbReference type="ARBA" id="ARBA00012054"/>
    </source>
</evidence>
<evidence type="ECO:0000256" key="4">
    <source>
        <dbReference type="ARBA" id="ARBA00022679"/>
    </source>
</evidence>
<dbReference type="EC" id="2.7.1.12" evidence="3 9"/>
<evidence type="ECO:0000313" key="11">
    <source>
        <dbReference type="Proteomes" id="UP000094385"/>
    </source>
</evidence>
<gene>
    <name evidence="10" type="ORF">LIPSTDRAFT_2766</name>
</gene>
<dbReference type="Gene3D" id="3.40.50.300">
    <property type="entry name" value="P-loop containing nucleotide triphosphate hydrolases"/>
    <property type="match status" value="1"/>
</dbReference>
<dbReference type="AlphaFoldDB" id="A0A1E3Q7F4"/>
<evidence type="ECO:0000256" key="9">
    <source>
        <dbReference type="RuleBase" id="RU363066"/>
    </source>
</evidence>
<evidence type="ECO:0000256" key="8">
    <source>
        <dbReference type="ARBA" id="ARBA00048090"/>
    </source>
</evidence>
<evidence type="ECO:0000256" key="7">
    <source>
        <dbReference type="ARBA" id="ARBA00022840"/>
    </source>
</evidence>
<dbReference type="GO" id="GO:0005524">
    <property type="term" value="F:ATP binding"/>
    <property type="evidence" value="ECO:0007669"/>
    <property type="project" value="UniProtKB-KW"/>
</dbReference>
<dbReference type="GO" id="GO:0005975">
    <property type="term" value="P:carbohydrate metabolic process"/>
    <property type="evidence" value="ECO:0007669"/>
    <property type="project" value="InterPro"/>
</dbReference>
<dbReference type="SUPFAM" id="SSF52540">
    <property type="entry name" value="P-loop containing nucleoside triphosphate hydrolases"/>
    <property type="match status" value="1"/>
</dbReference>
<sequence>MSHTYMVWVIAGPAGCGKTTVAEFLSKELDAPYVEGDSLHSPENIHKMSVGIALTDEDREPWLRKIVPETIHAIKARSKPEEPHYGVVTCSALKKKYRDAIRASARELRERHGLSVGVRFLFMSIDEEVLLERVRGRQGHYMKESMVSSQIRILELPTLSEIDSVFLDVTGKMPEEVNKLAKTAVLSLP</sequence>
<dbReference type="PANTHER" id="PTHR43442">
    <property type="entry name" value="GLUCONOKINASE-RELATED"/>
    <property type="match status" value="1"/>
</dbReference>
<protein>
    <recommendedName>
        <fullName evidence="3 9">Gluconokinase</fullName>
        <ecNumber evidence="3 9">2.7.1.12</ecNumber>
    </recommendedName>
</protein>
<accession>A0A1E3Q7F4</accession>
<dbReference type="EMBL" id="KV454293">
    <property type="protein sequence ID" value="ODQ73540.1"/>
    <property type="molecule type" value="Genomic_DNA"/>
</dbReference>
<dbReference type="UniPathway" id="UPA00792"/>
<organism evidence="10 11">
    <name type="scientific">Lipomyces starkeyi NRRL Y-11557</name>
    <dbReference type="NCBI Taxonomy" id="675824"/>
    <lineage>
        <taxon>Eukaryota</taxon>
        <taxon>Fungi</taxon>
        <taxon>Dikarya</taxon>
        <taxon>Ascomycota</taxon>
        <taxon>Saccharomycotina</taxon>
        <taxon>Lipomycetes</taxon>
        <taxon>Lipomycetales</taxon>
        <taxon>Lipomycetaceae</taxon>
        <taxon>Lipomyces</taxon>
    </lineage>
</organism>
<keyword evidence="7 9" id="KW-0067">ATP-binding</keyword>
<evidence type="ECO:0000256" key="6">
    <source>
        <dbReference type="ARBA" id="ARBA00022777"/>
    </source>
</evidence>
<keyword evidence="11" id="KW-1185">Reference proteome</keyword>
<proteinExistence type="inferred from homology"/>
<dbReference type="STRING" id="675824.A0A1E3Q7F4"/>
<evidence type="ECO:0000256" key="2">
    <source>
        <dbReference type="ARBA" id="ARBA00008420"/>
    </source>
</evidence>
<dbReference type="CDD" id="cd02021">
    <property type="entry name" value="GntK"/>
    <property type="match status" value="1"/>
</dbReference>
<name>A0A1E3Q7F4_LIPST</name>
<dbReference type="GO" id="GO:0005737">
    <property type="term" value="C:cytoplasm"/>
    <property type="evidence" value="ECO:0007669"/>
    <property type="project" value="TreeGrafter"/>
</dbReference>
<keyword evidence="5 9" id="KW-0547">Nucleotide-binding</keyword>
<evidence type="ECO:0000313" key="10">
    <source>
        <dbReference type="EMBL" id="ODQ73540.1"/>
    </source>
</evidence>
<dbReference type="InterPro" id="IPR006001">
    <property type="entry name" value="Therm_gnt_kin"/>
</dbReference>
<dbReference type="Pfam" id="PF13671">
    <property type="entry name" value="AAA_33"/>
    <property type="match status" value="1"/>
</dbReference>
<dbReference type="NCBIfam" id="TIGR01313">
    <property type="entry name" value="therm_gnt_kin"/>
    <property type="match status" value="1"/>
</dbReference>
<comment type="similarity">
    <text evidence="2 9">Belongs to the gluconokinase GntK/GntV family.</text>
</comment>
<reference evidence="10 11" key="1">
    <citation type="journal article" date="2016" name="Proc. Natl. Acad. Sci. U.S.A.">
        <title>Comparative genomics of biotechnologically important yeasts.</title>
        <authorList>
            <person name="Riley R."/>
            <person name="Haridas S."/>
            <person name="Wolfe K.H."/>
            <person name="Lopes M.R."/>
            <person name="Hittinger C.T."/>
            <person name="Goeker M."/>
            <person name="Salamov A.A."/>
            <person name="Wisecaver J.H."/>
            <person name="Long T.M."/>
            <person name="Calvey C.H."/>
            <person name="Aerts A.L."/>
            <person name="Barry K.W."/>
            <person name="Choi C."/>
            <person name="Clum A."/>
            <person name="Coughlan A.Y."/>
            <person name="Deshpande S."/>
            <person name="Douglass A.P."/>
            <person name="Hanson S.J."/>
            <person name="Klenk H.-P."/>
            <person name="LaButti K.M."/>
            <person name="Lapidus A."/>
            <person name="Lindquist E.A."/>
            <person name="Lipzen A.M."/>
            <person name="Meier-Kolthoff J.P."/>
            <person name="Ohm R.A."/>
            <person name="Otillar R.P."/>
            <person name="Pangilinan J.L."/>
            <person name="Peng Y."/>
            <person name="Rokas A."/>
            <person name="Rosa C.A."/>
            <person name="Scheuner C."/>
            <person name="Sibirny A.A."/>
            <person name="Slot J.C."/>
            <person name="Stielow J.B."/>
            <person name="Sun H."/>
            <person name="Kurtzman C.P."/>
            <person name="Blackwell M."/>
            <person name="Grigoriev I.V."/>
            <person name="Jeffries T.W."/>
        </authorList>
    </citation>
    <scope>NUCLEOTIDE SEQUENCE [LARGE SCALE GENOMIC DNA]</scope>
    <source>
        <strain evidence="10 11">NRRL Y-11557</strain>
    </source>
</reference>
<comment type="catalytic activity">
    <reaction evidence="8 9">
        <text>D-gluconate + ATP = 6-phospho-D-gluconate + ADP + H(+)</text>
        <dbReference type="Rhea" id="RHEA:19433"/>
        <dbReference type="ChEBI" id="CHEBI:15378"/>
        <dbReference type="ChEBI" id="CHEBI:18391"/>
        <dbReference type="ChEBI" id="CHEBI:30616"/>
        <dbReference type="ChEBI" id="CHEBI:58759"/>
        <dbReference type="ChEBI" id="CHEBI:456216"/>
        <dbReference type="EC" id="2.7.1.12"/>
    </reaction>
</comment>
<comment type="pathway">
    <text evidence="1 9">Carbohydrate acid metabolism; D-gluconate degradation.</text>
</comment>
<dbReference type="Proteomes" id="UP000094385">
    <property type="component" value="Unassembled WGS sequence"/>
</dbReference>
<keyword evidence="4 9" id="KW-0808">Transferase</keyword>